<dbReference type="InterPro" id="IPR008254">
    <property type="entry name" value="Flavodoxin/NO_synth"/>
</dbReference>
<dbReference type="PANTHER" id="PTHR19384:SF128">
    <property type="entry name" value="NADPH OXIDOREDUCTASE A"/>
    <property type="match status" value="1"/>
</dbReference>
<dbReference type="Pfam" id="PF00667">
    <property type="entry name" value="FAD_binding_1"/>
    <property type="match status" value="1"/>
</dbReference>
<feature type="domain" description="Flavodoxin-like" evidence="11">
    <location>
        <begin position="55"/>
        <end position="192"/>
    </location>
</feature>
<dbReference type="Gene3D" id="2.40.30.10">
    <property type="entry name" value="Translation factors"/>
    <property type="match status" value="2"/>
</dbReference>
<reference evidence="13 14" key="1">
    <citation type="journal article" date="2006" name="Int. J. Syst. Evol. Microbiol.">
        <title>Myroides pelagicus sp. nov., isolated from seawater in Thailand.</title>
        <authorList>
            <person name="Yoon J."/>
            <person name="Maneerat S."/>
            <person name="Kawai F."/>
            <person name="Yokota A."/>
        </authorList>
    </citation>
    <scope>NUCLEOTIDE SEQUENCE [LARGE SCALE GENOMIC DNA]</scope>
    <source>
        <strain evidence="13 14">SM1T</strain>
    </source>
</reference>
<dbReference type="InterPro" id="IPR003097">
    <property type="entry name" value="CysJ-like_FAD-binding"/>
</dbReference>
<dbReference type="GO" id="GO:0010181">
    <property type="term" value="F:FMN binding"/>
    <property type="evidence" value="ECO:0007669"/>
    <property type="project" value="InterPro"/>
</dbReference>
<name>A0A7K1GHT1_9FLAO</name>
<gene>
    <name evidence="13" type="ORF">GJV77_00660</name>
</gene>
<feature type="domain" description="FAD-binding FR-type" evidence="12">
    <location>
        <begin position="225"/>
        <end position="413"/>
    </location>
</feature>
<evidence type="ECO:0000256" key="7">
    <source>
        <dbReference type="ARBA" id="ARBA00022857"/>
    </source>
</evidence>
<dbReference type="Pfam" id="PF00175">
    <property type="entry name" value="NAD_binding_1"/>
    <property type="match status" value="1"/>
</dbReference>
<evidence type="ECO:0000256" key="5">
    <source>
        <dbReference type="ARBA" id="ARBA00022643"/>
    </source>
</evidence>
<dbReference type="GO" id="GO:0050660">
    <property type="term" value="F:flavin adenine dinucleotide binding"/>
    <property type="evidence" value="ECO:0007669"/>
    <property type="project" value="TreeGrafter"/>
</dbReference>
<dbReference type="InterPro" id="IPR001094">
    <property type="entry name" value="Flavdoxin-like"/>
</dbReference>
<dbReference type="RefSeq" id="WP_155034428.1">
    <property type="nucleotide sequence ID" value="NZ_JBHTIG010000060.1"/>
</dbReference>
<evidence type="ECO:0000256" key="9">
    <source>
        <dbReference type="ARBA" id="ARBA00023192"/>
    </source>
</evidence>
<comment type="caution">
    <text evidence="13">The sequence shown here is derived from an EMBL/GenBank/DDBJ whole genome shotgun (WGS) entry which is preliminary data.</text>
</comment>
<accession>A0A7K1GHT1</accession>
<dbReference type="GO" id="GO:0004783">
    <property type="term" value="F:sulfite reductase (NADPH) activity"/>
    <property type="evidence" value="ECO:0007669"/>
    <property type="project" value="UniProtKB-EC"/>
</dbReference>
<dbReference type="InterPro" id="IPR001433">
    <property type="entry name" value="OxRdtase_FAD/NAD-bd"/>
</dbReference>
<dbReference type="SUPFAM" id="SSF52343">
    <property type="entry name" value="Ferredoxin reductase-like, C-terminal NADP-linked domain"/>
    <property type="match status" value="1"/>
</dbReference>
<dbReference type="InterPro" id="IPR001709">
    <property type="entry name" value="Flavoprot_Pyr_Nucl_cyt_Rdtase"/>
</dbReference>
<evidence type="ECO:0000313" key="13">
    <source>
        <dbReference type="EMBL" id="MTH28438.1"/>
    </source>
</evidence>
<evidence type="ECO:0000256" key="4">
    <source>
        <dbReference type="ARBA" id="ARBA00022630"/>
    </source>
</evidence>
<evidence type="ECO:0000256" key="8">
    <source>
        <dbReference type="ARBA" id="ARBA00023002"/>
    </source>
</evidence>
<dbReference type="AlphaFoldDB" id="A0A7K1GHT1"/>
<comment type="cofactor">
    <cofactor evidence="2">
        <name>FAD</name>
        <dbReference type="ChEBI" id="CHEBI:57692"/>
    </cofactor>
</comment>
<evidence type="ECO:0000256" key="3">
    <source>
        <dbReference type="ARBA" id="ARBA00012604"/>
    </source>
</evidence>
<dbReference type="OrthoDB" id="9789468at2"/>
<evidence type="ECO:0000259" key="12">
    <source>
        <dbReference type="PROSITE" id="PS51384"/>
    </source>
</evidence>
<evidence type="ECO:0000256" key="1">
    <source>
        <dbReference type="ARBA" id="ARBA00001917"/>
    </source>
</evidence>
<keyword evidence="8" id="KW-0560">Oxidoreductase</keyword>
<dbReference type="InterPro" id="IPR017927">
    <property type="entry name" value="FAD-bd_FR_type"/>
</dbReference>
<dbReference type="PRINTS" id="PR00371">
    <property type="entry name" value="FPNCR"/>
</dbReference>
<keyword evidence="4" id="KW-0285">Flavoprotein</keyword>
<comment type="catalytic activity">
    <reaction evidence="10">
        <text>hydrogen sulfide + 3 NADP(+) + 3 H2O = sulfite + 3 NADPH + 4 H(+)</text>
        <dbReference type="Rhea" id="RHEA:13801"/>
        <dbReference type="ChEBI" id="CHEBI:15377"/>
        <dbReference type="ChEBI" id="CHEBI:15378"/>
        <dbReference type="ChEBI" id="CHEBI:17359"/>
        <dbReference type="ChEBI" id="CHEBI:29919"/>
        <dbReference type="ChEBI" id="CHEBI:57783"/>
        <dbReference type="ChEBI" id="CHEBI:58349"/>
        <dbReference type="EC" id="1.8.1.2"/>
    </reaction>
</comment>
<dbReference type="Pfam" id="PF00258">
    <property type="entry name" value="Flavodoxin_1"/>
    <property type="match status" value="1"/>
</dbReference>
<evidence type="ECO:0000256" key="2">
    <source>
        <dbReference type="ARBA" id="ARBA00001974"/>
    </source>
</evidence>
<dbReference type="FunFam" id="3.40.50.80:FF:000001">
    <property type="entry name" value="NADPH--cytochrome P450 reductase 1"/>
    <property type="match status" value="1"/>
</dbReference>
<dbReference type="SUPFAM" id="SSF52218">
    <property type="entry name" value="Flavoproteins"/>
    <property type="match status" value="1"/>
</dbReference>
<keyword evidence="9" id="KW-0028">Amino-acid biosynthesis</keyword>
<dbReference type="EC" id="1.8.1.2" evidence="3"/>
<dbReference type="PROSITE" id="PS50902">
    <property type="entry name" value="FLAVODOXIN_LIKE"/>
    <property type="match status" value="1"/>
</dbReference>
<dbReference type="EMBL" id="WMJY01000001">
    <property type="protein sequence ID" value="MTH28438.1"/>
    <property type="molecule type" value="Genomic_DNA"/>
</dbReference>
<dbReference type="Gene3D" id="3.40.50.360">
    <property type="match status" value="1"/>
</dbReference>
<organism evidence="13 14">
    <name type="scientific">Myroides pelagicus</name>
    <dbReference type="NCBI Taxonomy" id="270914"/>
    <lineage>
        <taxon>Bacteria</taxon>
        <taxon>Pseudomonadati</taxon>
        <taxon>Bacteroidota</taxon>
        <taxon>Flavobacteriia</taxon>
        <taxon>Flavobacteriales</taxon>
        <taxon>Flavobacteriaceae</taxon>
        <taxon>Myroides</taxon>
    </lineage>
</organism>
<dbReference type="GO" id="GO:0005829">
    <property type="term" value="C:cytosol"/>
    <property type="evidence" value="ECO:0007669"/>
    <property type="project" value="TreeGrafter"/>
</dbReference>
<dbReference type="PROSITE" id="PS51384">
    <property type="entry name" value="FAD_FR"/>
    <property type="match status" value="1"/>
</dbReference>
<dbReference type="PRINTS" id="PR00369">
    <property type="entry name" value="FLAVODOXIN"/>
</dbReference>
<dbReference type="InterPro" id="IPR029039">
    <property type="entry name" value="Flavoprotein-like_sf"/>
</dbReference>
<keyword evidence="5" id="KW-0288">FMN</keyword>
<keyword evidence="9" id="KW-0198">Cysteine biosynthesis</keyword>
<dbReference type="InterPro" id="IPR039261">
    <property type="entry name" value="FNR_nucleotide-bd"/>
</dbReference>
<sequence length="563" mass="63627">MQFDQKISALQKQIQGYSREELLWFNGYLSGLLANNQIATTAQLESIAPTIQLNPVVLYGSETGNSKKLAFELLKLFKQNNIQARCFDLATYKVKQLAKEEFVLFICSTQGEGEAPVSAQRFFGELEHEALDLSTLSYSVLGLGDSSYPLFCKAAEDLQILLNKHGGVLSIASQKLDVDYKTAAHQWFKEVINHVLNKSVTPIHNAVENRQELNTQPKEISTRTKRSYKGIIGHSIILNDRESNKKTYHIELESDEELDYSPGDAVGIYPKNKHEVCAEIATLFKATDRAFELEKLTITGLSGNTLKKLEDILTIEVTDKRIDLIDLLNLYPANKQVTFDQLLTVLVPMSPRLYSISSSALTNSHQVTITVALAEFESNGVNKSGVCSSFLSSLSVGQDIEFYIHPNSEFYLPNADTDIVMVGPGTGIAPFRSFLQHRDLRGDSGRNWLFFGEQHFVCDFYYQTEIQQWLESGVLTKLDTAFSRDQKYKIYVQDRLRQQSKQLWQWIESGAILYVCGQKSPMSQDVENALVEIIRENTQSSEEQAVAYLDTMFLNGQYKKDVY</sequence>
<proteinExistence type="predicted"/>
<evidence type="ECO:0000256" key="10">
    <source>
        <dbReference type="ARBA" id="ARBA00052219"/>
    </source>
</evidence>
<comment type="cofactor">
    <cofactor evidence="1">
        <name>FMN</name>
        <dbReference type="ChEBI" id="CHEBI:58210"/>
    </cofactor>
</comment>
<keyword evidence="6" id="KW-0274">FAD</keyword>
<dbReference type="Gene3D" id="3.40.50.80">
    <property type="entry name" value="Nucleotide-binding domain of ferredoxin-NADP reductase (FNR) module"/>
    <property type="match status" value="1"/>
</dbReference>
<evidence type="ECO:0000256" key="6">
    <source>
        <dbReference type="ARBA" id="ARBA00022827"/>
    </source>
</evidence>
<keyword evidence="14" id="KW-1185">Reference proteome</keyword>
<evidence type="ECO:0000313" key="14">
    <source>
        <dbReference type="Proteomes" id="UP000488936"/>
    </source>
</evidence>
<dbReference type="PANTHER" id="PTHR19384">
    <property type="entry name" value="NITRIC OXIDE SYNTHASE-RELATED"/>
    <property type="match status" value="1"/>
</dbReference>
<evidence type="ECO:0000259" key="11">
    <source>
        <dbReference type="PROSITE" id="PS50902"/>
    </source>
</evidence>
<dbReference type="SUPFAM" id="SSF63380">
    <property type="entry name" value="Riboflavin synthase domain-like"/>
    <property type="match status" value="1"/>
</dbReference>
<keyword evidence="7" id="KW-0521">NADP</keyword>
<dbReference type="InterPro" id="IPR017938">
    <property type="entry name" value="Riboflavin_synthase-like_b-brl"/>
</dbReference>
<protein>
    <recommendedName>
        <fullName evidence="3">assimilatory sulfite reductase (NADPH)</fullName>
        <ecNumber evidence="3">1.8.1.2</ecNumber>
    </recommendedName>
</protein>
<dbReference type="GO" id="GO:0019344">
    <property type="term" value="P:cysteine biosynthetic process"/>
    <property type="evidence" value="ECO:0007669"/>
    <property type="project" value="UniProtKB-KW"/>
</dbReference>
<dbReference type="Proteomes" id="UP000488936">
    <property type="component" value="Unassembled WGS sequence"/>
</dbReference>